<dbReference type="AlphaFoldDB" id="A0A550C257"/>
<evidence type="ECO:0000313" key="2">
    <source>
        <dbReference type="EMBL" id="TRM58806.1"/>
    </source>
</evidence>
<organism evidence="2 3">
    <name type="scientific">Schizophyllum amplum</name>
    <dbReference type="NCBI Taxonomy" id="97359"/>
    <lineage>
        <taxon>Eukaryota</taxon>
        <taxon>Fungi</taxon>
        <taxon>Dikarya</taxon>
        <taxon>Basidiomycota</taxon>
        <taxon>Agaricomycotina</taxon>
        <taxon>Agaricomycetes</taxon>
        <taxon>Agaricomycetidae</taxon>
        <taxon>Agaricales</taxon>
        <taxon>Schizophyllaceae</taxon>
        <taxon>Schizophyllum</taxon>
    </lineage>
</organism>
<sequence>MPNNPEPTVGVEPATGEGIAELRTFHKPRLSSHNHDTPEARSATTGRRLDEFLLGLYGHIRCMATGEDNALMGLDRIHALPRSLQKQEPLKFVVLKMKVGKRITLKDGKTGRGYNLDGLGNIDYLDPTLHRRFDGINGHYGSGIISFVPVDPPLEECARRFLLDGDRSFDEMFPEATFLYRLYVYDGQSFDYVVYDEPVRGCAYDIMSSVPAELAKTDNEDLTVLVLSDDVGDGSRNEPSEEITVIPLRPSTDNKPTSSSATRKQRVVHWPGDDHLLRTHLNPVNACYDIISKLKYRLSDRANWSPEQNQLYDILEPATRGWFPEFLENSTRKKASGVDGDQDPGDGTQRRQRRTRTVPTVSPGSGETSNVRVTRGSAKTRAQTDAAAPARDPPATRSKAKVGAAAAPSAGTTAQGAGSSSRTASKSTRSTTAKPATAKPTTAKATTAKADKSKKGGKTVTFDPGY</sequence>
<feature type="region of interest" description="Disordered" evidence="1">
    <location>
        <begin position="247"/>
        <end position="267"/>
    </location>
</feature>
<proteinExistence type="predicted"/>
<gene>
    <name evidence="2" type="ORF">BD626DRAFT_633806</name>
</gene>
<protein>
    <submittedName>
        <fullName evidence="2">Uncharacterized protein</fullName>
    </submittedName>
</protein>
<keyword evidence="3" id="KW-1185">Reference proteome</keyword>
<dbReference type="EMBL" id="VDMD01000033">
    <property type="protein sequence ID" value="TRM58806.1"/>
    <property type="molecule type" value="Genomic_DNA"/>
</dbReference>
<dbReference type="Proteomes" id="UP000320762">
    <property type="component" value="Unassembled WGS sequence"/>
</dbReference>
<feature type="compositionally biased region" description="Low complexity" evidence="1">
    <location>
        <begin position="379"/>
        <end position="448"/>
    </location>
</feature>
<feature type="region of interest" description="Disordered" evidence="1">
    <location>
        <begin position="330"/>
        <end position="466"/>
    </location>
</feature>
<evidence type="ECO:0000313" key="3">
    <source>
        <dbReference type="Proteomes" id="UP000320762"/>
    </source>
</evidence>
<reference evidence="2 3" key="1">
    <citation type="journal article" date="2019" name="New Phytol.">
        <title>Comparative genomics reveals unique wood-decay strategies and fruiting body development in the Schizophyllaceae.</title>
        <authorList>
            <person name="Almasi E."/>
            <person name="Sahu N."/>
            <person name="Krizsan K."/>
            <person name="Balint B."/>
            <person name="Kovacs G.M."/>
            <person name="Kiss B."/>
            <person name="Cseklye J."/>
            <person name="Drula E."/>
            <person name="Henrissat B."/>
            <person name="Nagy I."/>
            <person name="Chovatia M."/>
            <person name="Adam C."/>
            <person name="LaButti K."/>
            <person name="Lipzen A."/>
            <person name="Riley R."/>
            <person name="Grigoriev I.V."/>
            <person name="Nagy L.G."/>
        </authorList>
    </citation>
    <scope>NUCLEOTIDE SEQUENCE [LARGE SCALE GENOMIC DNA]</scope>
    <source>
        <strain evidence="2 3">NL-1724</strain>
    </source>
</reference>
<name>A0A550C257_9AGAR</name>
<comment type="caution">
    <text evidence="2">The sequence shown here is derived from an EMBL/GenBank/DDBJ whole genome shotgun (WGS) entry which is preliminary data.</text>
</comment>
<accession>A0A550C257</accession>
<feature type="compositionally biased region" description="Polar residues" evidence="1">
    <location>
        <begin position="251"/>
        <end position="262"/>
    </location>
</feature>
<evidence type="ECO:0000256" key="1">
    <source>
        <dbReference type="SAM" id="MobiDB-lite"/>
    </source>
</evidence>